<evidence type="ECO:0000313" key="1">
    <source>
        <dbReference type="EMBL" id="GAI36391.1"/>
    </source>
</evidence>
<dbReference type="InterPro" id="IPR027417">
    <property type="entry name" value="P-loop_NTPase"/>
</dbReference>
<dbReference type="Gene3D" id="3.90.170.10">
    <property type="entry name" value="Adenylosuccinate Synthetase, subunit A, domain 3"/>
    <property type="match status" value="1"/>
</dbReference>
<sequence length="42" mass="4959">NDLPKEAKNYLKQIEKALNVPIDIISIGPERDQLIKRKEQIW</sequence>
<reference evidence="1" key="1">
    <citation type="journal article" date="2014" name="Front. Microbiol.">
        <title>High frequency of phylogenetically diverse reductive dehalogenase-homologous genes in deep subseafloor sedimentary metagenomes.</title>
        <authorList>
            <person name="Kawai M."/>
            <person name="Futagami T."/>
            <person name="Toyoda A."/>
            <person name="Takaki Y."/>
            <person name="Nishi S."/>
            <person name="Hori S."/>
            <person name="Arai W."/>
            <person name="Tsubouchi T."/>
            <person name="Morono Y."/>
            <person name="Uchiyama I."/>
            <person name="Ito T."/>
            <person name="Fujiyama A."/>
            <person name="Inagaki F."/>
            <person name="Takami H."/>
        </authorList>
    </citation>
    <scope>NUCLEOTIDE SEQUENCE</scope>
    <source>
        <strain evidence="1">Expedition CK06-06</strain>
    </source>
</reference>
<dbReference type="Pfam" id="PF00709">
    <property type="entry name" value="Adenylsucc_synt"/>
    <property type="match status" value="1"/>
</dbReference>
<proteinExistence type="predicted"/>
<dbReference type="GO" id="GO:0004019">
    <property type="term" value="F:adenylosuccinate synthase activity"/>
    <property type="evidence" value="ECO:0007669"/>
    <property type="project" value="InterPro"/>
</dbReference>
<dbReference type="GO" id="GO:0000166">
    <property type="term" value="F:nucleotide binding"/>
    <property type="evidence" value="ECO:0007669"/>
    <property type="project" value="InterPro"/>
</dbReference>
<dbReference type="InterPro" id="IPR001114">
    <property type="entry name" value="Adenylosuccinate_synthetase"/>
</dbReference>
<dbReference type="AlphaFoldDB" id="X1P1S1"/>
<organism evidence="1">
    <name type="scientific">marine sediment metagenome</name>
    <dbReference type="NCBI Taxonomy" id="412755"/>
    <lineage>
        <taxon>unclassified sequences</taxon>
        <taxon>metagenomes</taxon>
        <taxon>ecological metagenomes</taxon>
    </lineage>
</organism>
<dbReference type="SUPFAM" id="SSF52540">
    <property type="entry name" value="P-loop containing nucleoside triphosphate hydrolases"/>
    <property type="match status" value="1"/>
</dbReference>
<dbReference type="EMBL" id="BARV01031325">
    <property type="protein sequence ID" value="GAI36391.1"/>
    <property type="molecule type" value="Genomic_DNA"/>
</dbReference>
<comment type="caution">
    <text evidence="1">The sequence shown here is derived from an EMBL/GenBank/DDBJ whole genome shotgun (WGS) entry which is preliminary data.</text>
</comment>
<accession>X1P1S1</accession>
<gene>
    <name evidence="1" type="ORF">S06H3_49590</name>
</gene>
<evidence type="ECO:0008006" key="2">
    <source>
        <dbReference type="Google" id="ProtNLM"/>
    </source>
</evidence>
<protein>
    <recommendedName>
        <fullName evidence="2">Adenylosuccinate synthase</fullName>
    </recommendedName>
</protein>
<name>X1P1S1_9ZZZZ</name>
<feature type="non-terminal residue" evidence="1">
    <location>
        <position position="1"/>
    </location>
</feature>
<dbReference type="GO" id="GO:0006164">
    <property type="term" value="P:purine nucleotide biosynthetic process"/>
    <property type="evidence" value="ECO:0007669"/>
    <property type="project" value="InterPro"/>
</dbReference>
<dbReference type="InterPro" id="IPR042111">
    <property type="entry name" value="Adenylosuccinate_synth_dom3"/>
</dbReference>